<dbReference type="Pfam" id="PF00582">
    <property type="entry name" value="Usp"/>
    <property type="match status" value="1"/>
</dbReference>
<comment type="similarity">
    <text evidence="1">Belongs to the universal stress protein A family.</text>
</comment>
<evidence type="ECO:0000259" key="2">
    <source>
        <dbReference type="Pfam" id="PF00582"/>
    </source>
</evidence>
<dbReference type="PANTHER" id="PTHR46268:SF6">
    <property type="entry name" value="UNIVERSAL STRESS PROTEIN UP12"/>
    <property type="match status" value="1"/>
</dbReference>
<accession>A0A2S7WFB4</accession>
<dbReference type="Proteomes" id="UP000239068">
    <property type="component" value="Unassembled WGS sequence"/>
</dbReference>
<proteinExistence type="inferred from homology"/>
<dbReference type="AlphaFoldDB" id="A0A2S7WFB4"/>
<dbReference type="OrthoDB" id="9788959at2"/>
<keyword evidence="4" id="KW-1185">Reference proteome</keyword>
<dbReference type="InterPro" id="IPR006016">
    <property type="entry name" value="UspA"/>
</dbReference>
<evidence type="ECO:0000313" key="3">
    <source>
        <dbReference type="EMBL" id="PQJ76287.1"/>
    </source>
</evidence>
<protein>
    <submittedName>
        <fullName evidence="3">Universal stress protein UspA</fullName>
    </submittedName>
</protein>
<dbReference type="SUPFAM" id="SSF52402">
    <property type="entry name" value="Adenine nucleotide alpha hydrolases-like"/>
    <property type="match status" value="2"/>
</dbReference>
<dbReference type="RefSeq" id="WP_105021599.1">
    <property type="nucleotide sequence ID" value="NZ_MSCM01000002.1"/>
</dbReference>
<name>A0A2S7WFB4_9FLAO</name>
<evidence type="ECO:0000313" key="4">
    <source>
        <dbReference type="Proteomes" id="UP000239068"/>
    </source>
</evidence>
<dbReference type="EMBL" id="MSCM01000002">
    <property type="protein sequence ID" value="PQJ76287.1"/>
    <property type="molecule type" value="Genomic_DNA"/>
</dbReference>
<reference evidence="3 4" key="1">
    <citation type="submission" date="2016-12" db="EMBL/GenBank/DDBJ databases">
        <title>Trade-off between light-utilization and light-protection in marine flavobacteria.</title>
        <authorList>
            <person name="Kumagai Y."/>
            <person name="Yoshizawa S."/>
            <person name="Kogure K."/>
            <person name="Iwasaki W."/>
        </authorList>
    </citation>
    <scope>NUCLEOTIDE SEQUENCE [LARGE SCALE GENOMIC DNA]</scope>
    <source>
        <strain evidence="3 4">ATCC 43844</strain>
    </source>
</reference>
<dbReference type="PANTHER" id="PTHR46268">
    <property type="entry name" value="STRESS RESPONSE PROTEIN NHAX"/>
    <property type="match status" value="1"/>
</dbReference>
<organism evidence="3 4">
    <name type="scientific">Polaribacter glomeratus</name>
    <dbReference type="NCBI Taxonomy" id="102"/>
    <lineage>
        <taxon>Bacteria</taxon>
        <taxon>Pseudomonadati</taxon>
        <taxon>Bacteroidota</taxon>
        <taxon>Flavobacteriia</taxon>
        <taxon>Flavobacteriales</taxon>
        <taxon>Flavobacteriaceae</taxon>
    </lineage>
</organism>
<comment type="caution">
    <text evidence="3">The sequence shown here is derived from an EMBL/GenBank/DDBJ whole genome shotgun (WGS) entry which is preliminary data.</text>
</comment>
<sequence>MKKKIVLPTDFSKNADNAINYAIELYKEESCEFFILHSYYLPGYNKSNLLSLEPTEERLKEVKERAEENMEKLKALACFNDENSNHSFYFLNEFGPFNEVIKNIVEKNDIKLIIMGTHGETDDENIILGRNAVNVMEKVRECPVLTIPNNIIFKQPNEIVFPTSFKTHYKESELATLIEISQLANAPIRILHIQTEKALSKNQEEKKELLNQILKAASYTHHQLFNLDLQEGVRCFSQSRQSEMIAFINKKHHFFESIFSNPMVKDLGNNAHVPVLALHDLKD</sequence>
<dbReference type="CDD" id="cd00293">
    <property type="entry name" value="USP-like"/>
    <property type="match status" value="1"/>
</dbReference>
<gene>
    <name evidence="3" type="ORF">BTO16_10210</name>
</gene>
<feature type="domain" description="UspA" evidence="2">
    <location>
        <begin position="2"/>
        <end position="148"/>
    </location>
</feature>
<evidence type="ECO:0000256" key="1">
    <source>
        <dbReference type="ARBA" id="ARBA00008791"/>
    </source>
</evidence>
<dbReference type="Gene3D" id="3.40.50.12370">
    <property type="match status" value="1"/>
</dbReference>